<dbReference type="Pfam" id="PF00899">
    <property type="entry name" value="ThiF"/>
    <property type="match status" value="1"/>
</dbReference>
<dbReference type="InterPro" id="IPR000594">
    <property type="entry name" value="ThiF_NAD_FAD-bd"/>
</dbReference>
<keyword evidence="2" id="KW-0472">Membrane</keyword>
<evidence type="ECO:0000256" key="2">
    <source>
        <dbReference type="SAM" id="Phobius"/>
    </source>
</evidence>
<feature type="transmembrane region" description="Helical" evidence="2">
    <location>
        <begin position="12"/>
        <end position="34"/>
    </location>
</feature>
<accession>A0AAV7FQQ3</accession>
<keyword evidence="5" id="KW-1185">Reference proteome</keyword>
<protein>
    <recommendedName>
        <fullName evidence="3">THIF-type NAD/FAD binding fold domain-containing protein</fullName>
    </recommendedName>
</protein>
<dbReference type="GO" id="GO:0061504">
    <property type="term" value="P:cyclic threonylcarbamoyladenosine biosynthetic process"/>
    <property type="evidence" value="ECO:0007669"/>
    <property type="project" value="TreeGrafter"/>
</dbReference>
<dbReference type="GO" id="GO:0008641">
    <property type="term" value="F:ubiquitin-like modifier activating enzyme activity"/>
    <property type="evidence" value="ECO:0007669"/>
    <property type="project" value="InterPro"/>
</dbReference>
<keyword evidence="2" id="KW-0812">Transmembrane</keyword>
<organism evidence="4 5">
    <name type="scientific">Dendrobium chrysotoxum</name>
    <name type="common">Orchid</name>
    <dbReference type="NCBI Taxonomy" id="161865"/>
    <lineage>
        <taxon>Eukaryota</taxon>
        <taxon>Viridiplantae</taxon>
        <taxon>Streptophyta</taxon>
        <taxon>Embryophyta</taxon>
        <taxon>Tracheophyta</taxon>
        <taxon>Spermatophyta</taxon>
        <taxon>Magnoliopsida</taxon>
        <taxon>Liliopsida</taxon>
        <taxon>Asparagales</taxon>
        <taxon>Orchidaceae</taxon>
        <taxon>Epidendroideae</taxon>
        <taxon>Malaxideae</taxon>
        <taxon>Dendrobiinae</taxon>
        <taxon>Dendrobium</taxon>
    </lineage>
</organism>
<keyword evidence="2" id="KW-1133">Transmembrane helix</keyword>
<feature type="transmembrane region" description="Helical" evidence="2">
    <location>
        <begin position="193"/>
        <end position="211"/>
    </location>
</feature>
<feature type="compositionally biased region" description="Basic and acidic residues" evidence="1">
    <location>
        <begin position="54"/>
        <end position="76"/>
    </location>
</feature>
<comment type="caution">
    <text evidence="4">The sequence shown here is derived from an EMBL/GenBank/DDBJ whole genome shotgun (WGS) entry which is preliminary data.</text>
</comment>
<evidence type="ECO:0000256" key="1">
    <source>
        <dbReference type="SAM" id="MobiDB-lite"/>
    </source>
</evidence>
<dbReference type="PANTHER" id="PTHR43267:SF2">
    <property type="entry name" value="TRNA THREONYLCARBAMOYLADENOSINE DEHYDRATASE 1-RELATED"/>
    <property type="match status" value="1"/>
</dbReference>
<reference evidence="4 5" key="1">
    <citation type="journal article" date="2021" name="Hortic Res">
        <title>Chromosome-scale assembly of the Dendrobium chrysotoxum genome enhances the understanding of orchid evolution.</title>
        <authorList>
            <person name="Zhang Y."/>
            <person name="Zhang G.Q."/>
            <person name="Zhang D."/>
            <person name="Liu X.D."/>
            <person name="Xu X.Y."/>
            <person name="Sun W.H."/>
            <person name="Yu X."/>
            <person name="Zhu X."/>
            <person name="Wang Z.W."/>
            <person name="Zhao X."/>
            <person name="Zhong W.Y."/>
            <person name="Chen H."/>
            <person name="Yin W.L."/>
            <person name="Huang T."/>
            <person name="Niu S.C."/>
            <person name="Liu Z.J."/>
        </authorList>
    </citation>
    <scope>NUCLEOTIDE SEQUENCE [LARGE SCALE GENOMIC DNA]</scope>
    <source>
        <strain evidence="4">Lindl</strain>
    </source>
</reference>
<feature type="compositionally biased region" description="Low complexity" evidence="1">
    <location>
        <begin position="98"/>
        <end position="116"/>
    </location>
</feature>
<evidence type="ECO:0000259" key="3">
    <source>
        <dbReference type="Pfam" id="PF00899"/>
    </source>
</evidence>
<sequence length="562" mass="62134">MSTGDPSPPRPWAMLTIGVALASSALTIVGVLGVQRVQRRRLRHDLEDDVKNAVRSRGDEEDKINKDGKEYTTDKTVKRRERSRMDSERSETSMPRYLAALAAAQQSSSTPSSATSRNAGTVGVTPPERPTMANAVHTDANISYSRPSTPSGNAPRKSGRKAAEYDESLIREQLSRNYSFLGEESMAALRNSFVIVVGAGGVGSWCALMLLRSGVGTSTIDRLRSGNLNRHACATLADVGRPKVQVCKERFEEIAPWCDVDARVEIFRGSEAARLLAPALADPGRRLEQTSPAYVVDCIDNLDTKVDLLAYCYHHKIPCFSSMGAGAKSDPSQIQVADLNTTAEDPLARRVRRGLRAKGVWGGGSDTRLLPLDEEEFQKGSVDELAALEDFRVRILPVLGPLPAMFGLAAATYVICTISGRTLEPLPFKGRRKTAERMFMELEQAERRYPSPGSKLSASDMAIGPRRIPWTVDDVAYVFEEVYRCRSVVPPHETLAIGKLLRWDSTLPLSYSNVALFSRGDGLKHEEQVLKQGRSPVELWGEEAQRMFKRRMAEERRMNILR</sequence>
<gene>
    <name evidence="4" type="ORF">IEQ34_025135</name>
</gene>
<feature type="compositionally biased region" description="Polar residues" evidence="1">
    <location>
        <begin position="140"/>
        <end position="152"/>
    </location>
</feature>
<evidence type="ECO:0000313" key="4">
    <source>
        <dbReference type="EMBL" id="KAH0446031.1"/>
    </source>
</evidence>
<dbReference type="GO" id="GO:0061503">
    <property type="term" value="F:tRNA threonylcarbamoyladenosine dehydratase"/>
    <property type="evidence" value="ECO:0007669"/>
    <property type="project" value="TreeGrafter"/>
</dbReference>
<dbReference type="InterPro" id="IPR045886">
    <property type="entry name" value="ThiF/MoeB/HesA"/>
</dbReference>
<dbReference type="AlphaFoldDB" id="A0AAV7FQQ3"/>
<evidence type="ECO:0000313" key="5">
    <source>
        <dbReference type="Proteomes" id="UP000775213"/>
    </source>
</evidence>
<dbReference type="EMBL" id="JAGFBR010000277">
    <property type="protein sequence ID" value="KAH0446031.1"/>
    <property type="molecule type" value="Genomic_DNA"/>
</dbReference>
<feature type="region of interest" description="Disordered" evidence="1">
    <location>
        <begin position="54"/>
        <end position="163"/>
    </location>
</feature>
<dbReference type="SUPFAM" id="SSF69572">
    <property type="entry name" value="Activating enzymes of the ubiquitin-like proteins"/>
    <property type="match status" value="1"/>
</dbReference>
<dbReference type="Proteomes" id="UP000775213">
    <property type="component" value="Unassembled WGS sequence"/>
</dbReference>
<proteinExistence type="predicted"/>
<name>A0AAV7FQQ3_DENCH</name>
<dbReference type="InterPro" id="IPR035985">
    <property type="entry name" value="Ubiquitin-activating_enz"/>
</dbReference>
<dbReference type="CDD" id="cd00755">
    <property type="entry name" value="YgdL_like"/>
    <property type="match status" value="1"/>
</dbReference>
<feature type="domain" description="THIF-type NAD/FAD binding fold" evidence="3">
    <location>
        <begin position="175"/>
        <end position="448"/>
    </location>
</feature>
<dbReference type="GO" id="GO:0005741">
    <property type="term" value="C:mitochondrial outer membrane"/>
    <property type="evidence" value="ECO:0007669"/>
    <property type="project" value="TreeGrafter"/>
</dbReference>
<dbReference type="Gene3D" id="3.40.50.720">
    <property type="entry name" value="NAD(P)-binding Rossmann-like Domain"/>
    <property type="match status" value="1"/>
</dbReference>
<dbReference type="PANTHER" id="PTHR43267">
    <property type="entry name" value="TRNA THREONYLCARBAMOYLADENOSINE DEHYDRATASE"/>
    <property type="match status" value="1"/>
</dbReference>